<organism evidence="7 8">
    <name type="scientific">Cryptococcus depauperatus CBS 7841</name>
    <dbReference type="NCBI Taxonomy" id="1295531"/>
    <lineage>
        <taxon>Eukaryota</taxon>
        <taxon>Fungi</taxon>
        <taxon>Dikarya</taxon>
        <taxon>Basidiomycota</taxon>
        <taxon>Agaricomycotina</taxon>
        <taxon>Tremellomycetes</taxon>
        <taxon>Tremellales</taxon>
        <taxon>Cryptococcaceae</taxon>
        <taxon>Cryptococcus</taxon>
    </lineage>
</organism>
<dbReference type="InterPro" id="IPR009069">
    <property type="entry name" value="Cys_alpha_HP_mot_SF"/>
</dbReference>
<dbReference type="PROSITE" id="PS51808">
    <property type="entry name" value="CHCH"/>
    <property type="match status" value="1"/>
</dbReference>
<dbReference type="PANTHER" id="PTHR15590">
    <property type="entry name" value="CX9C MOTIF-CONTAINING PROTEIN 4"/>
    <property type="match status" value="1"/>
</dbReference>
<dbReference type="Pfam" id="PF08991">
    <property type="entry name" value="CMC4"/>
    <property type="match status" value="1"/>
</dbReference>
<evidence type="ECO:0000256" key="5">
    <source>
        <dbReference type="ARBA" id="ARBA00023157"/>
    </source>
</evidence>
<evidence type="ECO:0000256" key="6">
    <source>
        <dbReference type="PIRSR" id="PIRSR627179-50"/>
    </source>
</evidence>
<proteinExistence type="inferred from homology"/>
<keyword evidence="8" id="KW-1185">Reference proteome</keyword>
<sequence>METSKDCQAEACEIQSCIQRNNYDEFKCQAQVEALYRCCLNMYRNAERDNSKPAQSTACPIKEIVERRIKRFEKD</sequence>
<evidence type="ECO:0000256" key="1">
    <source>
        <dbReference type="ARBA" id="ARBA00004569"/>
    </source>
</evidence>
<reference evidence="7" key="1">
    <citation type="submission" date="2016-06" db="EMBL/GenBank/DDBJ databases">
        <authorList>
            <person name="Cuomo C."/>
            <person name="Litvintseva A."/>
            <person name="Heitman J."/>
            <person name="Chen Y."/>
            <person name="Sun S."/>
            <person name="Springer D."/>
            <person name="Dromer F."/>
            <person name="Young S."/>
            <person name="Zeng Q."/>
            <person name="Chapman S."/>
            <person name="Gujja S."/>
            <person name="Saif S."/>
            <person name="Birren B."/>
        </authorList>
    </citation>
    <scope>NUCLEOTIDE SEQUENCE</scope>
    <source>
        <strain evidence="7">CBS 7841</strain>
    </source>
</reference>
<evidence type="ECO:0000313" key="7">
    <source>
        <dbReference type="EMBL" id="WVN90763.1"/>
    </source>
</evidence>
<dbReference type="RefSeq" id="XP_066071463.1">
    <property type="nucleotide sequence ID" value="XM_066215366.1"/>
</dbReference>
<comment type="subcellular location">
    <subcellularLocation>
        <location evidence="1">Mitochondrion intermembrane space</location>
    </subcellularLocation>
</comment>
<evidence type="ECO:0000256" key="3">
    <source>
        <dbReference type="ARBA" id="ARBA00019406"/>
    </source>
</evidence>
<gene>
    <name evidence="7" type="ORF">L203_106006</name>
</gene>
<dbReference type="Gene3D" id="1.10.287.1130">
    <property type="entry name" value="CytochromE C oxidase copper chaperone"/>
    <property type="match status" value="1"/>
</dbReference>
<dbReference type="Proteomes" id="UP000094043">
    <property type="component" value="Chromosome 8"/>
</dbReference>
<accession>A0AAJ8M412</accession>
<evidence type="ECO:0000256" key="4">
    <source>
        <dbReference type="ARBA" id="ARBA00023128"/>
    </source>
</evidence>
<keyword evidence="5 6" id="KW-1015">Disulfide bond</keyword>
<feature type="disulfide bond" evidence="6">
    <location>
        <begin position="7"/>
        <end position="38"/>
    </location>
</feature>
<dbReference type="GeneID" id="91090214"/>
<comment type="similarity">
    <text evidence="2">Belongs to the CMC4 family.</text>
</comment>
<evidence type="ECO:0000256" key="2">
    <source>
        <dbReference type="ARBA" id="ARBA00009858"/>
    </source>
</evidence>
<keyword evidence="4" id="KW-0496">Mitochondrion</keyword>
<dbReference type="GO" id="GO:0005758">
    <property type="term" value="C:mitochondrial intermembrane space"/>
    <property type="evidence" value="ECO:0007669"/>
    <property type="project" value="UniProtKB-SubCell"/>
</dbReference>
<dbReference type="SUPFAM" id="SSF47072">
    <property type="entry name" value="Cysteine alpha-hairpin motif"/>
    <property type="match status" value="1"/>
</dbReference>
<feature type="disulfide bond" evidence="6">
    <location>
        <begin position="17"/>
        <end position="28"/>
    </location>
</feature>
<protein>
    <recommendedName>
        <fullName evidence="3">Cx9C motif-containing protein 4, mitochondrial</fullName>
    </recommendedName>
</protein>
<dbReference type="KEGG" id="cdep:91090214"/>
<dbReference type="PANTHER" id="PTHR15590:SF0">
    <property type="entry name" value="CX9C MOTIF-CONTAINING PROTEIN 4"/>
    <property type="match status" value="1"/>
</dbReference>
<dbReference type="InterPro" id="IPR027179">
    <property type="entry name" value="CMC4"/>
</dbReference>
<dbReference type="EMBL" id="CP143791">
    <property type="protein sequence ID" value="WVN90763.1"/>
    <property type="molecule type" value="Genomic_DNA"/>
</dbReference>
<feature type="disulfide bond" evidence="6">
    <location>
        <begin position="39"/>
        <end position="59"/>
    </location>
</feature>
<evidence type="ECO:0000313" key="8">
    <source>
        <dbReference type="Proteomes" id="UP000094043"/>
    </source>
</evidence>
<dbReference type="AlphaFoldDB" id="A0AAJ8M412"/>
<name>A0AAJ8M412_9TREE</name>
<reference evidence="7" key="2">
    <citation type="journal article" date="2022" name="Elife">
        <title>Obligate sexual reproduction of a homothallic fungus closely related to the Cryptococcus pathogenic species complex.</title>
        <authorList>
            <person name="Passer A.R."/>
            <person name="Clancey S.A."/>
            <person name="Shea T."/>
            <person name="David-Palma M."/>
            <person name="Averette A.F."/>
            <person name="Boekhout T."/>
            <person name="Porcel B.M."/>
            <person name="Nowrousian M."/>
            <person name="Cuomo C.A."/>
            <person name="Sun S."/>
            <person name="Heitman J."/>
            <person name="Coelho M.A."/>
        </authorList>
    </citation>
    <scope>NUCLEOTIDE SEQUENCE</scope>
    <source>
        <strain evidence="7">CBS 7841</strain>
    </source>
</reference>
<reference evidence="7" key="3">
    <citation type="submission" date="2024-01" db="EMBL/GenBank/DDBJ databases">
        <authorList>
            <person name="Coelho M.A."/>
            <person name="David-Palma M."/>
            <person name="Shea T."/>
            <person name="Sun S."/>
            <person name="Cuomo C.A."/>
            <person name="Heitman J."/>
        </authorList>
    </citation>
    <scope>NUCLEOTIDE SEQUENCE</scope>
    <source>
        <strain evidence="7">CBS 7841</strain>
    </source>
</reference>